<accession>A0AAD6NGV5</accession>
<feature type="compositionally biased region" description="Basic and acidic residues" evidence="1">
    <location>
        <begin position="43"/>
        <end position="59"/>
    </location>
</feature>
<feature type="compositionally biased region" description="Polar residues" evidence="1">
    <location>
        <begin position="9"/>
        <end position="20"/>
    </location>
</feature>
<sequence>MESEFRSRCASTDQVTGSPNSLELSVAVAAQEPGIVVGSAPGRSRENSIGRRRSGTAEDECKRIGNLDPVEASTADGLIVGRWGWNRGQGSCGKL</sequence>
<gene>
    <name evidence="2" type="ORF">Dda_7480</name>
</gene>
<evidence type="ECO:0000313" key="3">
    <source>
        <dbReference type="Proteomes" id="UP001221413"/>
    </source>
</evidence>
<protein>
    <submittedName>
        <fullName evidence="2">Uncharacterized protein</fullName>
    </submittedName>
</protein>
<comment type="caution">
    <text evidence="2">The sequence shown here is derived from an EMBL/GenBank/DDBJ whole genome shotgun (WGS) entry which is preliminary data.</text>
</comment>
<name>A0AAD6NGV5_DREDA</name>
<keyword evidence="3" id="KW-1185">Reference proteome</keyword>
<feature type="region of interest" description="Disordered" evidence="1">
    <location>
        <begin position="37"/>
        <end position="59"/>
    </location>
</feature>
<dbReference type="Proteomes" id="UP001221413">
    <property type="component" value="Unassembled WGS sequence"/>
</dbReference>
<evidence type="ECO:0000313" key="2">
    <source>
        <dbReference type="EMBL" id="KAJ6257692.1"/>
    </source>
</evidence>
<reference evidence="2" key="1">
    <citation type="submission" date="2023-01" db="EMBL/GenBank/DDBJ databases">
        <title>The chitinases involved in constricting ring structure development in the nematode-trapping fungus Drechslerella dactyloides.</title>
        <authorList>
            <person name="Wang R."/>
            <person name="Zhang L."/>
            <person name="Tang P."/>
            <person name="Li S."/>
            <person name="Liang L."/>
        </authorList>
    </citation>
    <scope>NUCLEOTIDE SEQUENCE</scope>
    <source>
        <strain evidence="2">YMF1.00031</strain>
    </source>
</reference>
<dbReference type="EMBL" id="JAQGDS010000010">
    <property type="protein sequence ID" value="KAJ6257692.1"/>
    <property type="molecule type" value="Genomic_DNA"/>
</dbReference>
<evidence type="ECO:0000256" key="1">
    <source>
        <dbReference type="SAM" id="MobiDB-lite"/>
    </source>
</evidence>
<feature type="region of interest" description="Disordered" evidence="1">
    <location>
        <begin position="1"/>
        <end position="20"/>
    </location>
</feature>
<proteinExistence type="predicted"/>
<organism evidence="2 3">
    <name type="scientific">Drechslerella dactyloides</name>
    <name type="common">Nematode-trapping fungus</name>
    <name type="synonym">Arthrobotrys dactyloides</name>
    <dbReference type="NCBI Taxonomy" id="74499"/>
    <lineage>
        <taxon>Eukaryota</taxon>
        <taxon>Fungi</taxon>
        <taxon>Dikarya</taxon>
        <taxon>Ascomycota</taxon>
        <taxon>Pezizomycotina</taxon>
        <taxon>Orbiliomycetes</taxon>
        <taxon>Orbiliales</taxon>
        <taxon>Orbiliaceae</taxon>
        <taxon>Drechslerella</taxon>
    </lineage>
</organism>
<dbReference type="AlphaFoldDB" id="A0AAD6NGV5"/>